<accession>A0A9P7MJA7</accession>
<comment type="caution">
    <text evidence="1">The sequence shown here is derived from an EMBL/GenBank/DDBJ whole genome shotgun (WGS) entry which is preliminary data.</text>
</comment>
<dbReference type="AlphaFoldDB" id="A0A9P7MJA7"/>
<dbReference type="EMBL" id="SRPO01000020">
    <property type="protein sequence ID" value="KAG5948186.1"/>
    <property type="molecule type" value="Genomic_DNA"/>
</dbReference>
<evidence type="ECO:0000313" key="2">
    <source>
        <dbReference type="Proteomes" id="UP000706124"/>
    </source>
</evidence>
<evidence type="ECO:0000313" key="1">
    <source>
        <dbReference type="EMBL" id="KAG5948186.1"/>
    </source>
</evidence>
<organism evidence="1 2">
    <name type="scientific">Claviceps pazoutovae</name>
    <dbReference type="NCBI Taxonomy" id="1649127"/>
    <lineage>
        <taxon>Eukaryota</taxon>
        <taxon>Fungi</taxon>
        <taxon>Dikarya</taxon>
        <taxon>Ascomycota</taxon>
        <taxon>Pezizomycotina</taxon>
        <taxon>Sordariomycetes</taxon>
        <taxon>Hypocreomycetidae</taxon>
        <taxon>Hypocreales</taxon>
        <taxon>Clavicipitaceae</taxon>
        <taxon>Claviceps</taxon>
    </lineage>
</organism>
<dbReference type="Proteomes" id="UP000706124">
    <property type="component" value="Unassembled WGS sequence"/>
</dbReference>
<sequence>MAEDRATKATKQSPVSISVPKSTFGIDSTLSVAALCRPCAPAARMQEPVARWTKQEDSISDELVASFHDQNPPSTPEPFSIPYPVNSLRQHGLGQKYSFPDWDRCAT</sequence>
<protein>
    <submittedName>
        <fullName evidence="1">Uncharacterized protein</fullName>
    </submittedName>
</protein>
<reference evidence="1 2" key="1">
    <citation type="journal article" date="2020" name="bioRxiv">
        <title>Whole genome comparisons of ergot fungi reveals the divergence and evolution of species within the genus Claviceps are the result of varying mechanisms driving genome evolution and host range expansion.</title>
        <authorList>
            <person name="Wyka S.A."/>
            <person name="Mondo S.J."/>
            <person name="Liu M."/>
            <person name="Dettman J."/>
            <person name="Nalam V."/>
            <person name="Broders K.D."/>
        </authorList>
    </citation>
    <scope>NUCLEOTIDE SEQUENCE [LARGE SCALE GENOMIC DNA]</scope>
    <source>
        <strain evidence="1 2">CCC 1485</strain>
    </source>
</reference>
<keyword evidence="2" id="KW-1185">Reference proteome</keyword>
<dbReference type="OrthoDB" id="10394797at2759"/>
<name>A0A9P7MJA7_9HYPO</name>
<proteinExistence type="predicted"/>
<gene>
    <name evidence="1" type="ORF">E4U60_002273</name>
</gene>